<comment type="caution">
    <text evidence="1">The sequence shown here is derived from an EMBL/GenBank/DDBJ whole genome shotgun (WGS) entry which is preliminary data.</text>
</comment>
<dbReference type="AlphaFoldDB" id="A0A512TP95"/>
<evidence type="ECO:0000313" key="1">
    <source>
        <dbReference type="EMBL" id="GEQ22092.1"/>
    </source>
</evidence>
<dbReference type="EMBL" id="BKBC01000040">
    <property type="protein sequence ID" value="GEQ22092.1"/>
    <property type="molecule type" value="Genomic_DNA"/>
</dbReference>
<gene>
    <name evidence="1" type="ORF">CBU02nite_25980</name>
</gene>
<dbReference type="Proteomes" id="UP000321089">
    <property type="component" value="Unassembled WGS sequence"/>
</dbReference>
<dbReference type="RefSeq" id="WP_146868756.1">
    <property type="nucleotide sequence ID" value="NZ_BKBC01000040.1"/>
</dbReference>
<proteinExistence type="predicted"/>
<accession>A0A512TP95</accession>
<reference evidence="1 2" key="1">
    <citation type="submission" date="2019-07" db="EMBL/GenBank/DDBJ databases">
        <title>Whole genome shotgun sequence of Clostridium butyricum NBRC 3858.</title>
        <authorList>
            <person name="Hosoyama A."/>
            <person name="Uohara A."/>
            <person name="Ohji S."/>
            <person name="Ichikawa N."/>
        </authorList>
    </citation>
    <scope>NUCLEOTIDE SEQUENCE [LARGE SCALE GENOMIC DNA]</scope>
    <source>
        <strain evidence="1 2">NBRC 3858</strain>
    </source>
</reference>
<name>A0A512TP95_CLOBU</name>
<evidence type="ECO:0000313" key="2">
    <source>
        <dbReference type="Proteomes" id="UP000321089"/>
    </source>
</evidence>
<protein>
    <submittedName>
        <fullName evidence="1">Uncharacterized protein</fullName>
    </submittedName>
</protein>
<sequence>MQKQYKLYILDLDNIKITLSKLYEEFTEAEIVKLSENNIAIQYDYDKKDYKYVLEKMNKLDATQNIITASKFYTLLKYCISKEIFIESIRLSETFAEDNNRLEKCISKINYNKENRQEYMQMLLSELKWYNYDEGIDIKSMSFSIRMDSKPINVKFYVYDNGVVLLDEDEVCDKVFEVIKVLI</sequence>
<organism evidence="1 2">
    <name type="scientific">Clostridium butyricum</name>
    <dbReference type="NCBI Taxonomy" id="1492"/>
    <lineage>
        <taxon>Bacteria</taxon>
        <taxon>Bacillati</taxon>
        <taxon>Bacillota</taxon>
        <taxon>Clostridia</taxon>
        <taxon>Eubacteriales</taxon>
        <taxon>Clostridiaceae</taxon>
        <taxon>Clostridium</taxon>
    </lineage>
</organism>